<dbReference type="InterPro" id="IPR011629">
    <property type="entry name" value="CobW-like_C"/>
</dbReference>
<feature type="domain" description="CobW C-terminal" evidence="4">
    <location>
        <begin position="134"/>
        <end position="233"/>
    </location>
</feature>
<evidence type="ECO:0000256" key="3">
    <source>
        <dbReference type="SAM" id="MobiDB-lite"/>
    </source>
</evidence>
<dbReference type="GO" id="GO:0000166">
    <property type="term" value="F:nucleotide binding"/>
    <property type="evidence" value="ECO:0007669"/>
    <property type="project" value="UniProtKB-KW"/>
</dbReference>
<evidence type="ECO:0000256" key="1">
    <source>
        <dbReference type="ARBA" id="ARBA00022741"/>
    </source>
</evidence>
<evidence type="ECO:0000313" key="6">
    <source>
        <dbReference type="Proteomes" id="UP000054498"/>
    </source>
</evidence>
<dbReference type="EMBL" id="KK105032">
    <property type="protein sequence ID" value="KIY93116.1"/>
    <property type="molecule type" value="Genomic_DNA"/>
</dbReference>
<gene>
    <name evidence="5" type="ORF">MNEG_14847</name>
</gene>
<evidence type="ECO:0000313" key="5">
    <source>
        <dbReference type="EMBL" id="KIY93116.1"/>
    </source>
</evidence>
<dbReference type="GO" id="GO:0005737">
    <property type="term" value="C:cytoplasm"/>
    <property type="evidence" value="ECO:0007669"/>
    <property type="project" value="TreeGrafter"/>
</dbReference>
<dbReference type="Gene3D" id="3.30.1220.10">
    <property type="entry name" value="CobW-like, C-terminal domain"/>
    <property type="match status" value="1"/>
</dbReference>
<dbReference type="GeneID" id="25732449"/>
<protein>
    <recommendedName>
        <fullName evidence="4">CobW C-terminal domain-containing protein</fullName>
    </recommendedName>
</protein>
<dbReference type="Proteomes" id="UP000054498">
    <property type="component" value="Unassembled WGS sequence"/>
</dbReference>
<feature type="compositionally biased region" description="Basic and acidic residues" evidence="3">
    <location>
        <begin position="77"/>
        <end position="107"/>
    </location>
</feature>
<feature type="non-terminal residue" evidence="5">
    <location>
        <position position="237"/>
    </location>
</feature>
<dbReference type="PANTHER" id="PTHR13748:SF70">
    <property type="entry name" value="COBW_HYPB_UREG NUCLEOTIDE-BINDING DOMAIN-CONTAINING PROTEIN"/>
    <property type="match status" value="1"/>
</dbReference>
<dbReference type="AlphaFoldDB" id="A0A0D2LTZ1"/>
<dbReference type="PANTHER" id="PTHR13748">
    <property type="entry name" value="COBW-RELATED"/>
    <property type="match status" value="1"/>
</dbReference>
<dbReference type="InterPro" id="IPR051316">
    <property type="entry name" value="Zinc-reg_GTPase_activator"/>
</dbReference>
<dbReference type="STRING" id="145388.A0A0D2LTZ1"/>
<keyword evidence="1" id="KW-0547">Nucleotide-binding</keyword>
<keyword evidence="6" id="KW-1185">Reference proteome</keyword>
<dbReference type="KEGG" id="mng:MNEG_14847"/>
<organism evidence="5 6">
    <name type="scientific">Monoraphidium neglectum</name>
    <dbReference type="NCBI Taxonomy" id="145388"/>
    <lineage>
        <taxon>Eukaryota</taxon>
        <taxon>Viridiplantae</taxon>
        <taxon>Chlorophyta</taxon>
        <taxon>core chlorophytes</taxon>
        <taxon>Chlorophyceae</taxon>
        <taxon>CS clade</taxon>
        <taxon>Sphaeropleales</taxon>
        <taxon>Selenastraceae</taxon>
        <taxon>Monoraphidium</taxon>
    </lineage>
</organism>
<keyword evidence="2" id="KW-0143">Chaperone</keyword>
<proteinExistence type="predicted"/>
<dbReference type="RefSeq" id="XP_013892136.1">
    <property type="nucleotide sequence ID" value="XM_014036682.1"/>
</dbReference>
<reference evidence="5 6" key="1">
    <citation type="journal article" date="2013" name="BMC Genomics">
        <title>Reconstruction of the lipid metabolism for the microalga Monoraphidium neglectum from its genome sequence reveals characteristics suitable for biofuel production.</title>
        <authorList>
            <person name="Bogen C."/>
            <person name="Al-Dilaimi A."/>
            <person name="Albersmeier A."/>
            <person name="Wichmann J."/>
            <person name="Grundmann M."/>
            <person name="Rupp O."/>
            <person name="Lauersen K.J."/>
            <person name="Blifernez-Klassen O."/>
            <person name="Kalinowski J."/>
            <person name="Goesmann A."/>
            <person name="Mussgnug J.H."/>
            <person name="Kruse O."/>
        </authorList>
    </citation>
    <scope>NUCLEOTIDE SEQUENCE [LARGE SCALE GENOMIC DNA]</scope>
    <source>
        <strain evidence="5 6">SAG 48.87</strain>
    </source>
</reference>
<accession>A0A0D2LTZ1</accession>
<name>A0A0D2LTZ1_9CHLO</name>
<dbReference type="SUPFAM" id="SSF90002">
    <property type="entry name" value="Hypothetical protein YjiA, C-terminal domain"/>
    <property type="match status" value="1"/>
</dbReference>
<dbReference type="OrthoDB" id="258627at2759"/>
<evidence type="ECO:0000256" key="2">
    <source>
        <dbReference type="ARBA" id="ARBA00023186"/>
    </source>
</evidence>
<dbReference type="Pfam" id="PF07683">
    <property type="entry name" value="CobW_C"/>
    <property type="match status" value="1"/>
</dbReference>
<sequence>MAINAGADIIECSFAAVDLDKVLGVHAFSLDRLLVKDPDFLDEGDGHHHHHHDHDHDHDHDCKGEGCDHDHHHHHEHEHGHDHAKECKEEGCDHPDHHHHDEHHEEGGGGEQQQHGEEAGHHGHHLDHKHDSRVTSVGIQAEGHCSMPKLNAWLSTLLKDRGADLFRSKGILSIAGSDDRHVFQGVHMMLQFTSSAEGVGRPWAPDEKRVNKVVFIGKNLDRKELTDGFNACLVAAS</sequence>
<dbReference type="SMART" id="SM00833">
    <property type="entry name" value="CobW_C"/>
    <property type="match status" value="1"/>
</dbReference>
<feature type="region of interest" description="Disordered" evidence="3">
    <location>
        <begin position="70"/>
        <end position="132"/>
    </location>
</feature>
<dbReference type="InterPro" id="IPR036627">
    <property type="entry name" value="CobW-likC_sf"/>
</dbReference>
<evidence type="ECO:0000259" key="4">
    <source>
        <dbReference type="SMART" id="SM00833"/>
    </source>
</evidence>